<protein>
    <recommendedName>
        <fullName evidence="1">Class II aldolase/adducin N-terminal domain-containing protein</fullName>
    </recommendedName>
</protein>
<feature type="domain" description="Class II aldolase/adducin N-terminal" evidence="1">
    <location>
        <begin position="3"/>
        <end position="134"/>
    </location>
</feature>
<dbReference type="Pfam" id="PF00596">
    <property type="entry name" value="Aldolase_II"/>
    <property type="match status" value="1"/>
</dbReference>
<dbReference type="InterPro" id="IPR036409">
    <property type="entry name" value="Aldolase_II/adducin_N_sf"/>
</dbReference>
<dbReference type="EMBL" id="UINC01224065">
    <property type="protein sequence ID" value="SVE53524.1"/>
    <property type="molecule type" value="Genomic_DNA"/>
</dbReference>
<reference evidence="2" key="1">
    <citation type="submission" date="2018-05" db="EMBL/GenBank/DDBJ databases">
        <authorList>
            <person name="Lanie J.A."/>
            <person name="Ng W.-L."/>
            <person name="Kazmierczak K.M."/>
            <person name="Andrzejewski T.M."/>
            <person name="Davidsen T.M."/>
            <person name="Wayne K.J."/>
            <person name="Tettelin H."/>
            <person name="Glass J.I."/>
            <person name="Rusch D."/>
            <person name="Podicherti R."/>
            <person name="Tsui H.-C.T."/>
            <person name="Winkler M.E."/>
        </authorList>
    </citation>
    <scope>NUCLEOTIDE SEQUENCE</scope>
</reference>
<name>A0A383EA81_9ZZZZ</name>
<organism evidence="2">
    <name type="scientific">marine metagenome</name>
    <dbReference type="NCBI Taxonomy" id="408172"/>
    <lineage>
        <taxon>unclassified sequences</taxon>
        <taxon>metagenomes</taxon>
        <taxon>ecological metagenomes</taxon>
    </lineage>
</organism>
<dbReference type="InterPro" id="IPR001303">
    <property type="entry name" value="Aldolase_II/adducin_N"/>
</dbReference>
<proteinExistence type="predicted"/>
<sequence>MLVKAGLIEGFGHVSLRTKEGFFITSTRPFKNISSKNVISYKFSKSTKKTLKDLPLETPMHAAIYKTRSDINAICRGHGKFVSNWAVSSDELPLLHGLGAIPGKRVKNNNDINLITTVNSAKEVAESLGNDISIILGSNG</sequence>
<gene>
    <name evidence="2" type="ORF">METZ01_LOCUS506378</name>
</gene>
<dbReference type="AlphaFoldDB" id="A0A383EA81"/>
<dbReference type="SUPFAM" id="SSF53639">
    <property type="entry name" value="AraD/HMP-PK domain-like"/>
    <property type="match status" value="1"/>
</dbReference>
<accession>A0A383EA81</accession>
<evidence type="ECO:0000313" key="2">
    <source>
        <dbReference type="EMBL" id="SVE53524.1"/>
    </source>
</evidence>
<dbReference type="Gene3D" id="3.40.225.10">
    <property type="entry name" value="Class II aldolase/adducin N-terminal domain"/>
    <property type="match status" value="1"/>
</dbReference>
<evidence type="ECO:0000259" key="1">
    <source>
        <dbReference type="Pfam" id="PF00596"/>
    </source>
</evidence>
<feature type="non-terminal residue" evidence="2">
    <location>
        <position position="140"/>
    </location>
</feature>